<dbReference type="Proteomes" id="UP000664203">
    <property type="component" value="Unassembled WGS sequence"/>
</dbReference>
<comment type="caution">
    <text evidence="2">The sequence shown here is derived from an EMBL/GenBank/DDBJ whole genome shotgun (WGS) entry which is preliminary data.</text>
</comment>
<feature type="compositionally biased region" description="Polar residues" evidence="1">
    <location>
        <begin position="400"/>
        <end position="428"/>
    </location>
</feature>
<evidence type="ECO:0008006" key="4">
    <source>
        <dbReference type="Google" id="ProtNLM"/>
    </source>
</evidence>
<feature type="compositionally biased region" description="Polar residues" evidence="1">
    <location>
        <begin position="146"/>
        <end position="157"/>
    </location>
</feature>
<reference evidence="2" key="1">
    <citation type="submission" date="2021-03" db="EMBL/GenBank/DDBJ databases">
        <authorList>
            <person name="Tagirdzhanova G."/>
        </authorList>
    </citation>
    <scope>NUCLEOTIDE SEQUENCE</scope>
</reference>
<keyword evidence="3" id="KW-1185">Reference proteome</keyword>
<dbReference type="OrthoDB" id="654211at2759"/>
<organism evidence="2 3">
    <name type="scientific">Alectoria fallacina</name>
    <dbReference type="NCBI Taxonomy" id="1903189"/>
    <lineage>
        <taxon>Eukaryota</taxon>
        <taxon>Fungi</taxon>
        <taxon>Dikarya</taxon>
        <taxon>Ascomycota</taxon>
        <taxon>Pezizomycotina</taxon>
        <taxon>Lecanoromycetes</taxon>
        <taxon>OSLEUM clade</taxon>
        <taxon>Lecanoromycetidae</taxon>
        <taxon>Lecanorales</taxon>
        <taxon>Lecanorineae</taxon>
        <taxon>Parmeliaceae</taxon>
        <taxon>Alectoria</taxon>
    </lineage>
</organism>
<feature type="region of interest" description="Disordered" evidence="1">
    <location>
        <begin position="400"/>
        <end position="455"/>
    </location>
</feature>
<feature type="region of interest" description="Disordered" evidence="1">
    <location>
        <begin position="146"/>
        <end position="180"/>
    </location>
</feature>
<dbReference type="AlphaFoldDB" id="A0A8H3JAV9"/>
<evidence type="ECO:0000313" key="3">
    <source>
        <dbReference type="Proteomes" id="UP000664203"/>
    </source>
</evidence>
<proteinExistence type="predicted"/>
<sequence length="526" mass="58575">MSEIVPDPSRLVSDEFLAEPPSTFVDEAVSTSQQQREAAAALIDHDNGDIFAWLKLARSARRIVPIPEQRPGSTHLSPAQIHALFVLRDYPNDRLLGWLELARLCRDGPTAMAVERGASIDSALNNNLASYREQLDPSSFETRLWTEASSKDPSQPGLSPPSRHFATDSLSGYHSGRPVNSTQSIKAENHYWCTVCEEPSSYKDSGNWKKHEKEHETMFVCGLDDAAESSRPGQTHASKPFTCKRRDVMVNHLNRSHGIIEAHQGRDLANQWRHTVKKQAWSCGFCIGLFLSFQDRLKHVDIVHFRRHQSIHEWDLNKVILGLLQQPKMENSWKTRTASLPPWVHPESMTWDKATAKDLRTTLEIGPSNDYHAITLADAAYSASKLKEISWAQSGTNLANRHSDATAQESFLSSPSHYPGASASTSDSGLYHRPSPAITGPAAHLDPNDPSFVEAPRDSFALRNTAEPSVSSMDGEDRVNHNVLPFNPSQSWNSTIEPGTFFNGYDLSESYGGRSADWSAPNCYDH</sequence>
<dbReference type="EMBL" id="CAJPDR010001368">
    <property type="protein sequence ID" value="CAF9943854.1"/>
    <property type="molecule type" value="Genomic_DNA"/>
</dbReference>
<evidence type="ECO:0000313" key="2">
    <source>
        <dbReference type="EMBL" id="CAF9943854.1"/>
    </source>
</evidence>
<gene>
    <name evidence="2" type="ORF">ALECFALPRED_001548</name>
</gene>
<name>A0A8H3JAV9_9LECA</name>
<feature type="compositionally biased region" description="Polar residues" evidence="1">
    <location>
        <begin position="168"/>
        <end position="180"/>
    </location>
</feature>
<accession>A0A8H3JAV9</accession>
<evidence type="ECO:0000256" key="1">
    <source>
        <dbReference type="SAM" id="MobiDB-lite"/>
    </source>
</evidence>
<protein>
    <recommendedName>
        <fullName evidence="4">C2H2-type domain-containing protein</fullName>
    </recommendedName>
</protein>